<dbReference type="CDD" id="cd12823">
    <property type="entry name" value="Mrs2_Mfm1p-like"/>
    <property type="match status" value="1"/>
</dbReference>
<dbReference type="PANTHER" id="PTHR13890:SF39">
    <property type="entry name" value="MAGNESIUM TRANSPORTER MRS2-5"/>
    <property type="match status" value="1"/>
</dbReference>
<evidence type="ECO:0000313" key="8">
    <source>
        <dbReference type="RefSeq" id="XP_060669431.1"/>
    </source>
</evidence>
<dbReference type="InterPro" id="IPR045863">
    <property type="entry name" value="CorA_TM1_TM2"/>
</dbReference>
<name>A0ABM3ZY78_ZIZJJ</name>
<gene>
    <name evidence="8" type="primary">LOC107429067</name>
</gene>
<dbReference type="PANTHER" id="PTHR13890">
    <property type="entry name" value="RNA SPLICING PROTEIN MRS2, MITOCHONDRIAL"/>
    <property type="match status" value="1"/>
</dbReference>
<keyword evidence="5 6" id="KW-0472">Membrane</keyword>
<keyword evidence="6" id="KW-0406">Ion transport</keyword>
<evidence type="ECO:0000256" key="2">
    <source>
        <dbReference type="ARBA" id="ARBA00007535"/>
    </source>
</evidence>
<comment type="function">
    <text evidence="6">Magnesium transporter that may mediate the influx of magnesium.</text>
</comment>
<keyword evidence="4 6" id="KW-1133">Transmembrane helix</keyword>
<keyword evidence="6" id="KW-0460">Magnesium</keyword>
<dbReference type="Proteomes" id="UP001652623">
    <property type="component" value="Chromosome 12"/>
</dbReference>
<evidence type="ECO:0000256" key="5">
    <source>
        <dbReference type="ARBA" id="ARBA00023136"/>
    </source>
</evidence>
<keyword evidence="3 6" id="KW-0812">Transmembrane</keyword>
<organism evidence="7 8">
    <name type="scientific">Ziziphus jujuba</name>
    <name type="common">Chinese jujube</name>
    <name type="synonym">Ziziphus sativa</name>
    <dbReference type="NCBI Taxonomy" id="326968"/>
    <lineage>
        <taxon>Eukaryota</taxon>
        <taxon>Viridiplantae</taxon>
        <taxon>Streptophyta</taxon>
        <taxon>Embryophyta</taxon>
        <taxon>Tracheophyta</taxon>
        <taxon>Spermatophyta</taxon>
        <taxon>Magnoliopsida</taxon>
        <taxon>eudicotyledons</taxon>
        <taxon>Gunneridae</taxon>
        <taxon>Pentapetalae</taxon>
        <taxon>rosids</taxon>
        <taxon>fabids</taxon>
        <taxon>Rosales</taxon>
        <taxon>Rhamnaceae</taxon>
        <taxon>Paliureae</taxon>
        <taxon>Ziziphus</taxon>
    </lineage>
</organism>
<dbReference type="Gene3D" id="2.40.128.330">
    <property type="match status" value="1"/>
</dbReference>
<dbReference type="Gene3D" id="1.20.58.340">
    <property type="entry name" value="Magnesium transport protein CorA, transmembrane region"/>
    <property type="match status" value="2"/>
</dbReference>
<evidence type="ECO:0000256" key="3">
    <source>
        <dbReference type="ARBA" id="ARBA00022692"/>
    </source>
</evidence>
<dbReference type="Pfam" id="PF22099">
    <property type="entry name" value="MRS2-like"/>
    <property type="match status" value="1"/>
</dbReference>
<feature type="transmembrane region" description="Helical" evidence="6">
    <location>
        <begin position="312"/>
        <end position="333"/>
    </location>
</feature>
<keyword evidence="7" id="KW-1185">Reference proteome</keyword>
<dbReference type="SUPFAM" id="SSF144083">
    <property type="entry name" value="Magnesium transport protein CorA, transmembrane region"/>
    <property type="match status" value="1"/>
</dbReference>
<accession>A0ABM3ZY78</accession>
<sequence>MEESQTPFLPSDISESIPSHNAGRLHLDGHGFRGLPFIQGFKKRGHGSRSWIKIDENGNSKVLELDKAAIMRHCSLPARDLRLLDPLFIYPSTILGRDKAIVVSLEQIRCIITAQEVILMNSLDGCVVEYESELCKRLQSSKDQSDDLPFEFRALELALELTCMSLDAQVRDELEHLMDDDGDMAEMHLTEKKQRSEGYPLNDLCFQSNTSGEAKVHSISAPVSPVGSVSGVQKLQRAFSTIVSSSKHASVISSSNSGENIAQLEMLLEAYFVVIDNSFSKLLSLKEYIDDTEDLINIKLGNVQNHLIQFELLLTAATFVATIFAAVTGVFGTNFTATIFDYPSAFTWVLLITGIFCCLLYSSFLFYFRHKKLFPL</sequence>
<proteinExistence type="inferred from homology"/>
<dbReference type="InterPro" id="IPR039204">
    <property type="entry name" value="MRS2-like"/>
</dbReference>
<evidence type="ECO:0000256" key="1">
    <source>
        <dbReference type="ARBA" id="ARBA00004141"/>
    </source>
</evidence>
<dbReference type="RefSeq" id="XP_060669431.1">
    <property type="nucleotide sequence ID" value="XM_060813448.1"/>
</dbReference>
<feature type="transmembrane region" description="Helical" evidence="6">
    <location>
        <begin position="345"/>
        <end position="368"/>
    </location>
</feature>
<keyword evidence="6" id="KW-0813">Transport</keyword>
<evidence type="ECO:0000313" key="7">
    <source>
        <dbReference type="Proteomes" id="UP001652623"/>
    </source>
</evidence>
<comment type="similarity">
    <text evidence="2 6">Belongs to the CorA metal ion transporter (MIT) (TC 1.A.35.5) family.</text>
</comment>
<dbReference type="GeneID" id="107429067"/>
<evidence type="ECO:0000256" key="4">
    <source>
        <dbReference type="ARBA" id="ARBA00022989"/>
    </source>
</evidence>
<protein>
    <recommendedName>
        <fullName evidence="6">Magnesium transporter</fullName>
    </recommendedName>
</protein>
<evidence type="ECO:0000256" key="6">
    <source>
        <dbReference type="RuleBase" id="RU366041"/>
    </source>
</evidence>
<reference evidence="8" key="1">
    <citation type="submission" date="2025-08" db="UniProtKB">
        <authorList>
            <consortium name="RefSeq"/>
        </authorList>
    </citation>
    <scope>IDENTIFICATION</scope>
    <source>
        <tissue evidence="8">Seedling</tissue>
    </source>
</reference>
<comment type="subcellular location">
    <subcellularLocation>
        <location evidence="1 6">Membrane</location>
        <topology evidence="1 6">Multi-pass membrane protein</topology>
    </subcellularLocation>
</comment>